<dbReference type="GeneID" id="28980342"/>
<feature type="compositionally biased region" description="Polar residues" evidence="1">
    <location>
        <begin position="58"/>
        <end position="86"/>
    </location>
</feature>
<gene>
    <name evidence="2" type="ORF">CC85DRAFT_17594</name>
</gene>
<dbReference type="EMBL" id="KQ087187">
    <property type="protein sequence ID" value="KLT44409.1"/>
    <property type="molecule type" value="Genomic_DNA"/>
</dbReference>
<sequence>MRWRRREDREGGKARSTTHDGVAPSPARSPHPIPALGISVGGAAPELSDRNYHRPPTITVQPPSSTKTPLDSRRVSNASGVRSSMPSPVPAQAQRSRAPSPAPRAPTVPTRGPSPAPSPSPSPSRRSQSQPESAYVRSAPIPASVYANSVAQAAGVPLPSSHGTTYTAPQHPRPRTPGASYVTATIYGHDRPVPSNQSQRTAVEVSQESDWALRLFRRSILGLVSLRPRFGSEQRPVETSSGTLNCRTAYHICTFHDRA</sequence>
<organism evidence="2 3">
    <name type="scientific">Cutaneotrichosporon oleaginosum</name>
    <dbReference type="NCBI Taxonomy" id="879819"/>
    <lineage>
        <taxon>Eukaryota</taxon>
        <taxon>Fungi</taxon>
        <taxon>Dikarya</taxon>
        <taxon>Basidiomycota</taxon>
        <taxon>Agaricomycotina</taxon>
        <taxon>Tremellomycetes</taxon>
        <taxon>Trichosporonales</taxon>
        <taxon>Trichosporonaceae</taxon>
        <taxon>Cutaneotrichosporon</taxon>
    </lineage>
</organism>
<evidence type="ECO:0000256" key="1">
    <source>
        <dbReference type="SAM" id="MobiDB-lite"/>
    </source>
</evidence>
<name>A0A0J1B9B6_9TREE</name>
<protein>
    <submittedName>
        <fullName evidence="2">Uncharacterized protein</fullName>
    </submittedName>
</protein>
<dbReference type="RefSeq" id="XP_018280900.1">
    <property type="nucleotide sequence ID" value="XM_018419739.1"/>
</dbReference>
<feature type="compositionally biased region" description="Basic and acidic residues" evidence="1">
    <location>
        <begin position="1"/>
        <end position="13"/>
    </location>
</feature>
<keyword evidence="3" id="KW-1185">Reference proteome</keyword>
<feature type="region of interest" description="Disordered" evidence="1">
    <location>
        <begin position="1"/>
        <end position="135"/>
    </location>
</feature>
<feature type="compositionally biased region" description="Low complexity" evidence="1">
    <location>
        <begin position="123"/>
        <end position="134"/>
    </location>
</feature>
<proteinExistence type="predicted"/>
<dbReference type="AlphaFoldDB" id="A0A0J1B9B6"/>
<reference evidence="2 3" key="1">
    <citation type="submission" date="2015-03" db="EMBL/GenBank/DDBJ databases">
        <title>Genomics and transcriptomics of the oil-accumulating basidiomycete yeast T. oleaginosus allow insights into substrate utilization and the diverse evolutionary trajectories of mating systems in fungi.</title>
        <authorList>
            <consortium name="DOE Joint Genome Institute"/>
            <person name="Kourist R."/>
            <person name="Kracht O."/>
            <person name="Bracharz F."/>
            <person name="Lipzen A."/>
            <person name="Nolan M."/>
            <person name="Ohm R."/>
            <person name="Grigoriev I."/>
            <person name="Sun S."/>
            <person name="Heitman J."/>
            <person name="Bruck T."/>
            <person name="Nowrousian M."/>
        </authorList>
    </citation>
    <scope>NUCLEOTIDE SEQUENCE [LARGE SCALE GENOMIC DNA]</scope>
    <source>
        <strain evidence="2 3">IBC0246</strain>
    </source>
</reference>
<dbReference type="Proteomes" id="UP000053611">
    <property type="component" value="Unassembled WGS sequence"/>
</dbReference>
<evidence type="ECO:0000313" key="3">
    <source>
        <dbReference type="Proteomes" id="UP000053611"/>
    </source>
</evidence>
<accession>A0A0J1B9B6</accession>
<feature type="compositionally biased region" description="Low complexity" evidence="1">
    <location>
        <begin position="90"/>
        <end position="99"/>
    </location>
</feature>
<feature type="compositionally biased region" description="Pro residues" evidence="1">
    <location>
        <begin position="100"/>
        <end position="122"/>
    </location>
</feature>
<evidence type="ECO:0000313" key="2">
    <source>
        <dbReference type="EMBL" id="KLT44409.1"/>
    </source>
</evidence>